<dbReference type="InterPro" id="IPR035992">
    <property type="entry name" value="Ricin_B-like_lectins"/>
</dbReference>
<dbReference type="InterPro" id="IPR000772">
    <property type="entry name" value="Ricin_B_lectin"/>
</dbReference>
<dbReference type="RefSeq" id="WP_391937494.1">
    <property type="nucleotide sequence ID" value="NZ_JBIBSM010000024.1"/>
</dbReference>
<dbReference type="SUPFAM" id="SSF50370">
    <property type="entry name" value="Ricin B-like lectins"/>
    <property type="match status" value="1"/>
</dbReference>
<evidence type="ECO:0000259" key="1">
    <source>
        <dbReference type="Pfam" id="PF00652"/>
    </source>
</evidence>
<accession>A0ABW6YLD3</accession>
<organism evidence="2 3">
    <name type="scientific">Streptomyces lateritius</name>
    <dbReference type="NCBI Taxonomy" id="67313"/>
    <lineage>
        <taxon>Bacteria</taxon>
        <taxon>Bacillati</taxon>
        <taxon>Actinomycetota</taxon>
        <taxon>Actinomycetes</taxon>
        <taxon>Kitasatosporales</taxon>
        <taxon>Streptomycetaceae</taxon>
        <taxon>Streptomyces</taxon>
    </lineage>
</organism>
<dbReference type="EMBL" id="JBIBSM010000024">
    <property type="protein sequence ID" value="MFF8280702.1"/>
    <property type="molecule type" value="Genomic_DNA"/>
</dbReference>
<sequence length="107" mass="11994">MTERCTDNDNAMVGRVIGRADGFYNIQNKQDGTCLDADERGGAGSPRSCQLDNTFQRWQIQPSATDRQIYNKANNSCLDSGGNQGSDVYDRDCDSYNAYRRWQVNPA</sequence>
<evidence type="ECO:0000313" key="2">
    <source>
        <dbReference type="EMBL" id="MFF8280702.1"/>
    </source>
</evidence>
<keyword evidence="3" id="KW-1185">Reference proteome</keyword>
<dbReference type="Gene3D" id="2.80.10.50">
    <property type="match status" value="1"/>
</dbReference>
<evidence type="ECO:0000313" key="3">
    <source>
        <dbReference type="Proteomes" id="UP001603013"/>
    </source>
</evidence>
<reference evidence="2 3" key="1">
    <citation type="submission" date="2024-10" db="EMBL/GenBank/DDBJ databases">
        <title>The Natural Products Discovery Center: Release of the First 8490 Sequenced Strains for Exploring Actinobacteria Biosynthetic Diversity.</title>
        <authorList>
            <person name="Kalkreuter E."/>
            <person name="Kautsar S.A."/>
            <person name="Yang D."/>
            <person name="Bader C.D."/>
            <person name="Teijaro C.N."/>
            <person name="Fluegel L."/>
            <person name="Davis C.M."/>
            <person name="Simpson J.R."/>
            <person name="Lauterbach L."/>
            <person name="Steele A.D."/>
            <person name="Gui C."/>
            <person name="Meng S."/>
            <person name="Li G."/>
            <person name="Viehrig K."/>
            <person name="Ye F."/>
            <person name="Su P."/>
            <person name="Kiefer A.F."/>
            <person name="Nichols A."/>
            <person name="Cepeda A.J."/>
            <person name="Yan W."/>
            <person name="Fan B."/>
            <person name="Jiang Y."/>
            <person name="Adhikari A."/>
            <person name="Zheng C.-J."/>
            <person name="Schuster L."/>
            <person name="Cowan T.M."/>
            <person name="Smanski M.J."/>
            <person name="Chevrette M.G."/>
            <person name="De Carvalho L.P.S."/>
            <person name="Shen B."/>
        </authorList>
    </citation>
    <scope>NUCLEOTIDE SEQUENCE [LARGE SCALE GENOMIC DNA]</scope>
    <source>
        <strain evidence="2 3">NPDC015755</strain>
    </source>
</reference>
<dbReference type="Pfam" id="PF00652">
    <property type="entry name" value="Ricin_B_lectin"/>
    <property type="match status" value="1"/>
</dbReference>
<protein>
    <submittedName>
        <fullName evidence="2">RICIN domain-containing protein</fullName>
    </submittedName>
</protein>
<gene>
    <name evidence="2" type="ORF">ACF05T_32335</name>
</gene>
<proteinExistence type="predicted"/>
<comment type="caution">
    <text evidence="2">The sequence shown here is derived from an EMBL/GenBank/DDBJ whole genome shotgun (WGS) entry which is preliminary data.</text>
</comment>
<dbReference type="Proteomes" id="UP001603013">
    <property type="component" value="Unassembled WGS sequence"/>
</dbReference>
<dbReference type="PROSITE" id="PS50231">
    <property type="entry name" value="RICIN_B_LECTIN"/>
    <property type="match status" value="1"/>
</dbReference>
<feature type="domain" description="Ricin B lectin" evidence="1">
    <location>
        <begin position="24"/>
        <end position="105"/>
    </location>
</feature>
<name>A0ABW6YLD3_9ACTN</name>